<dbReference type="SMART" id="SM00174">
    <property type="entry name" value="RHO"/>
    <property type="match status" value="1"/>
</dbReference>
<dbReference type="PRINTS" id="PR00449">
    <property type="entry name" value="RASTRNSFRMNG"/>
</dbReference>
<dbReference type="NCBIfam" id="TIGR00231">
    <property type="entry name" value="small_GTP"/>
    <property type="match status" value="1"/>
</dbReference>
<dbReference type="PROSITE" id="PS51421">
    <property type="entry name" value="RAS"/>
    <property type="match status" value="1"/>
</dbReference>
<protein>
    <submittedName>
        <fullName evidence="2">Rab-like protein</fullName>
    </submittedName>
</protein>
<keyword evidence="1" id="KW-0547">Nucleotide-binding</keyword>
<accession>A0A146K7G2</accession>
<dbReference type="FunFam" id="3.40.50.300:FF:001329">
    <property type="entry name" value="Small GTP-binding protein, putative"/>
    <property type="match status" value="1"/>
</dbReference>
<name>A0A146K7G2_9EUKA</name>
<dbReference type="InterPro" id="IPR001806">
    <property type="entry name" value="Small_GTPase"/>
</dbReference>
<sequence length="187" mass="21061">KIVTAGPSSAGKSSLLMRIQKNLFVSQQTPTITAACFSKSYSFKGEKIDFTFWDTAGQERFANLSPQYFRHCQFALLMFDQSDKESYDKMQSWHTQLVEKAGKDAKIYLLANKCDLQPALNRQEVQLYANENCVKLFYVSAKTGECVDAVINDMLAEYATNAGIVEQQYDQSAQLIGFDPIIKKSCC</sequence>
<gene>
    <name evidence="2" type="ORF">TPC1_15447</name>
</gene>
<reference evidence="2" key="1">
    <citation type="submission" date="2015-07" db="EMBL/GenBank/DDBJ databases">
        <title>Adaptation to a free-living lifestyle via gene acquisitions in the diplomonad Trepomonas sp. PC1.</title>
        <authorList>
            <person name="Xu F."/>
            <person name="Jerlstrom-Hultqvist J."/>
            <person name="Kolisko M."/>
            <person name="Simpson A.G.B."/>
            <person name="Roger A.J."/>
            <person name="Svard S.G."/>
            <person name="Andersson J.O."/>
        </authorList>
    </citation>
    <scope>NUCLEOTIDE SEQUENCE</scope>
    <source>
        <strain evidence="2">PC1</strain>
    </source>
</reference>
<dbReference type="InterPro" id="IPR027417">
    <property type="entry name" value="P-loop_NTPase"/>
</dbReference>
<dbReference type="SMART" id="SM00173">
    <property type="entry name" value="RAS"/>
    <property type="match status" value="1"/>
</dbReference>
<dbReference type="SUPFAM" id="SSF52540">
    <property type="entry name" value="P-loop containing nucleoside triphosphate hydrolases"/>
    <property type="match status" value="1"/>
</dbReference>
<dbReference type="PANTHER" id="PTHR47978">
    <property type="match status" value="1"/>
</dbReference>
<dbReference type="EMBL" id="GDID01004039">
    <property type="protein sequence ID" value="JAP92567.1"/>
    <property type="molecule type" value="Transcribed_RNA"/>
</dbReference>
<dbReference type="GO" id="GO:0003924">
    <property type="term" value="F:GTPase activity"/>
    <property type="evidence" value="ECO:0007669"/>
    <property type="project" value="InterPro"/>
</dbReference>
<evidence type="ECO:0000256" key="1">
    <source>
        <dbReference type="ARBA" id="ARBA00022741"/>
    </source>
</evidence>
<feature type="non-terminal residue" evidence="2">
    <location>
        <position position="1"/>
    </location>
</feature>
<dbReference type="Pfam" id="PF00071">
    <property type="entry name" value="Ras"/>
    <property type="match status" value="1"/>
</dbReference>
<dbReference type="CDD" id="cd00154">
    <property type="entry name" value="Rab"/>
    <property type="match status" value="1"/>
</dbReference>
<dbReference type="PROSITE" id="PS51419">
    <property type="entry name" value="RAB"/>
    <property type="match status" value="1"/>
</dbReference>
<dbReference type="GO" id="GO:0005525">
    <property type="term" value="F:GTP binding"/>
    <property type="evidence" value="ECO:0007669"/>
    <property type="project" value="InterPro"/>
</dbReference>
<dbReference type="SMART" id="SM00175">
    <property type="entry name" value="RAB"/>
    <property type="match status" value="1"/>
</dbReference>
<organism evidence="2">
    <name type="scientific">Trepomonas sp. PC1</name>
    <dbReference type="NCBI Taxonomy" id="1076344"/>
    <lineage>
        <taxon>Eukaryota</taxon>
        <taxon>Metamonada</taxon>
        <taxon>Diplomonadida</taxon>
        <taxon>Hexamitidae</taxon>
        <taxon>Hexamitinae</taxon>
        <taxon>Trepomonas</taxon>
    </lineage>
</organism>
<dbReference type="AlphaFoldDB" id="A0A146K7G2"/>
<dbReference type="Gene3D" id="3.40.50.300">
    <property type="entry name" value="P-loop containing nucleotide triphosphate hydrolases"/>
    <property type="match status" value="1"/>
</dbReference>
<proteinExistence type="predicted"/>
<evidence type="ECO:0000313" key="2">
    <source>
        <dbReference type="EMBL" id="JAP92567.1"/>
    </source>
</evidence>
<dbReference type="InterPro" id="IPR005225">
    <property type="entry name" value="Small_GTP-bd"/>
</dbReference>